<dbReference type="EMBL" id="BARW01025483">
    <property type="protein sequence ID" value="GAJ09097.1"/>
    <property type="molecule type" value="Genomic_DNA"/>
</dbReference>
<protein>
    <recommendedName>
        <fullName evidence="1">Phosphoribosyltransferase domain-containing protein</fullName>
    </recommendedName>
</protein>
<accession>X1UZU0</accession>
<evidence type="ECO:0000313" key="2">
    <source>
        <dbReference type="EMBL" id="GAJ09097.1"/>
    </source>
</evidence>
<comment type="caution">
    <text evidence="2">The sequence shown here is derived from an EMBL/GenBank/DDBJ whole genome shotgun (WGS) entry which is preliminary data.</text>
</comment>
<name>X1UZU0_9ZZZZ</name>
<evidence type="ECO:0000259" key="1">
    <source>
        <dbReference type="Pfam" id="PF00156"/>
    </source>
</evidence>
<dbReference type="InterPro" id="IPR029057">
    <property type="entry name" value="PRTase-like"/>
</dbReference>
<gene>
    <name evidence="2" type="ORF">S12H4_41766</name>
</gene>
<dbReference type="Gene3D" id="3.40.50.2020">
    <property type="match status" value="1"/>
</dbReference>
<dbReference type="InterPro" id="IPR000836">
    <property type="entry name" value="PRTase_dom"/>
</dbReference>
<reference evidence="2" key="1">
    <citation type="journal article" date="2014" name="Front. Microbiol.">
        <title>High frequency of phylogenetically diverse reductive dehalogenase-homologous genes in deep subseafloor sedimentary metagenomes.</title>
        <authorList>
            <person name="Kawai M."/>
            <person name="Futagami T."/>
            <person name="Toyoda A."/>
            <person name="Takaki Y."/>
            <person name="Nishi S."/>
            <person name="Hori S."/>
            <person name="Arai W."/>
            <person name="Tsubouchi T."/>
            <person name="Morono Y."/>
            <person name="Uchiyama I."/>
            <person name="Ito T."/>
            <person name="Fujiyama A."/>
            <person name="Inagaki F."/>
            <person name="Takami H."/>
        </authorList>
    </citation>
    <scope>NUCLEOTIDE SEQUENCE</scope>
    <source>
        <strain evidence="2">Expedition CK06-06</strain>
    </source>
</reference>
<organism evidence="2">
    <name type="scientific">marine sediment metagenome</name>
    <dbReference type="NCBI Taxonomy" id="412755"/>
    <lineage>
        <taxon>unclassified sequences</taxon>
        <taxon>metagenomes</taxon>
        <taxon>ecological metagenomes</taxon>
    </lineage>
</organism>
<dbReference type="SUPFAM" id="SSF53271">
    <property type="entry name" value="PRTase-like"/>
    <property type="match status" value="1"/>
</dbReference>
<proteinExistence type="predicted"/>
<dbReference type="Pfam" id="PF00156">
    <property type="entry name" value="Pribosyltran"/>
    <property type="match status" value="1"/>
</dbReference>
<dbReference type="AlphaFoldDB" id="X1UZU0"/>
<feature type="domain" description="Phosphoribosyltransferase" evidence="1">
    <location>
        <begin position="53"/>
        <end position="126"/>
    </location>
</feature>
<sequence length="155" mass="18160">MKQKIDLMIDLAYSAIKFGSKEIADETTKIEITEKEIKARLLFYKKNYNLEEKYINLIKNKIVFMVDDGLASGFTMLAAIKMIKKYNPKEIYIAIPTAPLNTLNRINKEVNKCFCPNIRDTRWFAVADAYEHWYDVPDSEVLEIIKSSHIYMETY</sequence>
<dbReference type="CDD" id="cd06223">
    <property type="entry name" value="PRTases_typeI"/>
    <property type="match status" value="1"/>
</dbReference>